<protein>
    <recommendedName>
        <fullName evidence="2">Peptidase S9 prolyl oligopeptidase catalytic domain-containing protein</fullName>
    </recommendedName>
</protein>
<dbReference type="InterPro" id="IPR001375">
    <property type="entry name" value="Peptidase_S9_cat"/>
</dbReference>
<dbReference type="EMBL" id="BLJN01000003">
    <property type="protein sequence ID" value="GFE81640.1"/>
    <property type="molecule type" value="Genomic_DNA"/>
</dbReference>
<dbReference type="Proteomes" id="UP000445000">
    <property type="component" value="Unassembled WGS sequence"/>
</dbReference>
<dbReference type="InterPro" id="IPR011659">
    <property type="entry name" value="WD40"/>
</dbReference>
<evidence type="ECO:0000256" key="1">
    <source>
        <dbReference type="SAM" id="SignalP"/>
    </source>
</evidence>
<evidence type="ECO:0000313" key="4">
    <source>
        <dbReference type="Proteomes" id="UP000445000"/>
    </source>
</evidence>
<dbReference type="Pfam" id="PF00326">
    <property type="entry name" value="Peptidase_S9"/>
    <property type="match status" value="1"/>
</dbReference>
<dbReference type="InterPro" id="IPR011042">
    <property type="entry name" value="6-blade_b-propeller_TolB-like"/>
</dbReference>
<organism evidence="3 4">
    <name type="scientific">Steroidobacter agaridevorans</name>
    <dbReference type="NCBI Taxonomy" id="2695856"/>
    <lineage>
        <taxon>Bacteria</taxon>
        <taxon>Pseudomonadati</taxon>
        <taxon>Pseudomonadota</taxon>
        <taxon>Gammaproteobacteria</taxon>
        <taxon>Steroidobacterales</taxon>
        <taxon>Steroidobacteraceae</taxon>
        <taxon>Steroidobacter</taxon>
    </lineage>
</organism>
<evidence type="ECO:0000313" key="3">
    <source>
        <dbReference type="EMBL" id="GFE81640.1"/>
    </source>
</evidence>
<sequence>MVTGSGWLLAMSLSLQAVAMTAWSQSSNHQTASLTIPQVAQGPKRLITTDDLIALRDIDSFSLSPDGKKFAVLIRQADPVANGYRTGWFIGSTDDGALTSAGDGGEARLMRIMTGRCGGDLVGSSSRWSADGQWIAYTVQRNGEIQLWRSSVDGKIQQQLTHNEADVRDFAWSEDGRTLFFTVGSTRSAQRAREEKGGRDGFPLQEFQWFTEMVYRATPVGPVETDLTVWAVASDGRDERPADAAGKKQFEEGLRRGYSWGRDYSQTMKVEDFGGSGAPPVVGKNGVRASLVRVDPSERGFLPKLRLTASLRPDGSQPIACNAEECVAQIFSKVWWSPDGKQVIFWREEGINFSDQGIYSWTPASGVVKPLKRASGDRFKECELLGQRLICVHETRLQPAHIVSIDTRSGRTSVLADFNPEFKNLRLPKVERFEWDAPPDTVRLGYSKRAYGYIVYPPDFDPNKKYPVLIAPYGAQGFIRGDVGDEQPMLVYAANGFVVLDTAFLLPLGDMGAADGDTLYEKMFSAEHGFPHMTMLMESTMRGLDAAVARGWVDETRVGMGGLSQGAMASLYALQKLDRLSAVSVSGPSLSQIDVYLETSYGAEIAKRIGGGVKRPEAAEYWAQIDLADHMDSIEAPILMHIADREAIGIMRLQYRLSDARKPYEAFIFQDEYHQKWQPAHRYAIYNRNLDWYRFWLQDYEDPSAEKADQYRRWRALRELQCLNPRALRAYCADNNKE</sequence>
<dbReference type="GO" id="GO:0006508">
    <property type="term" value="P:proteolysis"/>
    <property type="evidence" value="ECO:0007669"/>
    <property type="project" value="InterPro"/>
</dbReference>
<feature type="chain" id="PRO_5033058203" description="Peptidase S9 prolyl oligopeptidase catalytic domain-containing protein" evidence="1">
    <location>
        <begin position="20"/>
        <end position="738"/>
    </location>
</feature>
<dbReference type="GO" id="GO:0008236">
    <property type="term" value="F:serine-type peptidase activity"/>
    <property type="evidence" value="ECO:0007669"/>
    <property type="project" value="InterPro"/>
</dbReference>
<dbReference type="SUPFAM" id="SSF82171">
    <property type="entry name" value="DPP6 N-terminal domain-like"/>
    <property type="match status" value="1"/>
</dbReference>
<dbReference type="SUPFAM" id="SSF53474">
    <property type="entry name" value="alpha/beta-Hydrolases"/>
    <property type="match status" value="1"/>
</dbReference>
<dbReference type="AlphaFoldDB" id="A0A829YEI9"/>
<feature type="domain" description="Peptidase S9 prolyl oligopeptidase catalytic" evidence="2">
    <location>
        <begin position="540"/>
        <end position="698"/>
    </location>
</feature>
<comment type="caution">
    <text evidence="3">The sequence shown here is derived from an EMBL/GenBank/DDBJ whole genome shotgun (WGS) entry which is preliminary data.</text>
</comment>
<dbReference type="NCBIfam" id="NF033523">
    <property type="entry name" value="lasso_peptidase"/>
    <property type="match status" value="1"/>
</dbReference>
<gene>
    <name evidence="3" type="ORF">GCM10011487_36400</name>
</gene>
<keyword evidence="1" id="KW-0732">Signal</keyword>
<feature type="signal peptide" evidence="1">
    <location>
        <begin position="1"/>
        <end position="19"/>
    </location>
</feature>
<dbReference type="Gene3D" id="3.40.50.1820">
    <property type="entry name" value="alpha/beta hydrolase"/>
    <property type="match status" value="1"/>
</dbReference>
<dbReference type="InterPro" id="IPR029058">
    <property type="entry name" value="AB_hydrolase_fold"/>
</dbReference>
<accession>A0A829YEI9</accession>
<evidence type="ECO:0000259" key="2">
    <source>
        <dbReference type="Pfam" id="PF00326"/>
    </source>
</evidence>
<proteinExistence type="predicted"/>
<dbReference type="InterPro" id="IPR053536">
    <property type="entry name" value="Lasso_peptide_isopeptidase"/>
</dbReference>
<dbReference type="Pfam" id="PF07676">
    <property type="entry name" value="PD40"/>
    <property type="match status" value="2"/>
</dbReference>
<reference evidence="4" key="1">
    <citation type="submission" date="2020-01" db="EMBL/GenBank/DDBJ databases">
        <title>'Steroidobacter agaridevorans' sp. nov., agar-degrading bacteria isolated from rhizosphere soils.</title>
        <authorList>
            <person name="Ikenaga M."/>
            <person name="Kataoka M."/>
            <person name="Murouchi A."/>
            <person name="Katsuragi S."/>
            <person name="Sakai M."/>
        </authorList>
    </citation>
    <scope>NUCLEOTIDE SEQUENCE [LARGE SCALE GENOMIC DNA]</scope>
    <source>
        <strain evidence="4">YU21-B</strain>
    </source>
</reference>
<dbReference type="Gene3D" id="2.120.10.30">
    <property type="entry name" value="TolB, C-terminal domain"/>
    <property type="match status" value="1"/>
</dbReference>
<name>A0A829YEI9_9GAMM</name>
<keyword evidence="4" id="KW-1185">Reference proteome</keyword>